<proteinExistence type="predicted"/>
<dbReference type="PATRIC" id="fig|1219045.3.peg.1455"/>
<keyword evidence="2" id="KW-1185">Reference proteome</keyword>
<dbReference type="Proteomes" id="UP000024284">
    <property type="component" value="Unassembled WGS sequence"/>
</dbReference>
<organism evidence="1 2">
    <name type="scientific">Sphingobium herbicidovorans (strain ATCC 700291 / DSM 11019 / CCUG 56400 / KCTC 2939 / LMG 18315 / NBRC 16415 / MH)</name>
    <name type="common">Sphingomonas herbicidovorans</name>
    <dbReference type="NCBI Taxonomy" id="1219045"/>
    <lineage>
        <taxon>Bacteria</taxon>
        <taxon>Pseudomonadati</taxon>
        <taxon>Pseudomonadota</taxon>
        <taxon>Alphaproteobacteria</taxon>
        <taxon>Sphingomonadales</taxon>
        <taxon>Sphingomonadaceae</taxon>
        <taxon>Sphingobium</taxon>
    </lineage>
</organism>
<evidence type="ECO:0000313" key="1">
    <source>
        <dbReference type="EMBL" id="KFG90713.1"/>
    </source>
</evidence>
<sequence length="192" mass="20806">MPSGMRAFDIEFSDAALLKRPQHAAALGRIFTGWSLIEAAVAGILGHLMHDNQRAAMALLGQFSTNNARLEAVKKVATELVDASELPAFLALMGRVKVHAKKRNDIAHGVWGVKEGAGHLVYRLSLKDFANVTLEFIPEMKAGNHIGPFADLMEKAEEFTLEALEKTEAEGSALLAELYGDLNQRIKAAAEA</sequence>
<dbReference type="eggNOG" id="ENOG502ZR8W">
    <property type="taxonomic scope" value="Bacteria"/>
</dbReference>
<protein>
    <submittedName>
        <fullName evidence="1">Uncharacterized protein</fullName>
    </submittedName>
</protein>
<comment type="caution">
    <text evidence="1">The sequence shown here is derived from an EMBL/GenBank/DDBJ whole genome shotgun (WGS) entry which is preliminary data.</text>
</comment>
<dbReference type="EMBL" id="JFZA02000011">
    <property type="protein sequence ID" value="KFG90713.1"/>
    <property type="molecule type" value="Genomic_DNA"/>
</dbReference>
<evidence type="ECO:0000313" key="2">
    <source>
        <dbReference type="Proteomes" id="UP000024284"/>
    </source>
</evidence>
<reference evidence="1" key="1">
    <citation type="submission" date="2014-08" db="EMBL/GenBank/DDBJ databases">
        <title>Draft genome sequences of Sphingobium herbicidovorans.</title>
        <authorList>
            <person name="Gan H.M."/>
            <person name="Gan H.Y."/>
            <person name="Savka M.A."/>
        </authorList>
    </citation>
    <scope>NUCLEOTIDE SEQUENCE [LARGE SCALE GENOMIC DNA]</scope>
    <source>
        <strain evidence="1">NBRC 16415</strain>
    </source>
</reference>
<accession>A0A086PBE5</accession>
<dbReference type="AlphaFoldDB" id="A0A086PBE5"/>
<name>A0A086PBE5_SPHHM</name>
<gene>
    <name evidence="1" type="ORF">BV98_001425</name>
</gene>